<dbReference type="Gene3D" id="3.40.50.150">
    <property type="entry name" value="Vaccinia Virus protein VP39"/>
    <property type="match status" value="1"/>
</dbReference>
<dbReference type="SUPFAM" id="SSF53335">
    <property type="entry name" value="S-adenosyl-L-methionine-dependent methyltransferases"/>
    <property type="match status" value="1"/>
</dbReference>
<reference evidence="4 5" key="1">
    <citation type="journal article" date="2024" name="Commun. Biol.">
        <title>Comparative genomic analysis of thermophilic fungi reveals convergent evolutionary adaptations and gene losses.</title>
        <authorList>
            <person name="Steindorff A.S."/>
            <person name="Aguilar-Pontes M.V."/>
            <person name="Robinson A.J."/>
            <person name="Andreopoulos B."/>
            <person name="LaButti K."/>
            <person name="Kuo A."/>
            <person name="Mondo S."/>
            <person name="Riley R."/>
            <person name="Otillar R."/>
            <person name="Haridas S."/>
            <person name="Lipzen A."/>
            <person name="Grimwood J."/>
            <person name="Schmutz J."/>
            <person name="Clum A."/>
            <person name="Reid I.D."/>
            <person name="Moisan M.C."/>
            <person name="Butler G."/>
            <person name="Nguyen T.T.M."/>
            <person name="Dewar K."/>
            <person name="Conant G."/>
            <person name="Drula E."/>
            <person name="Henrissat B."/>
            <person name="Hansel C."/>
            <person name="Singer S."/>
            <person name="Hutchinson M.I."/>
            <person name="de Vries R.P."/>
            <person name="Natvig D.O."/>
            <person name="Powell A.J."/>
            <person name="Tsang A."/>
            <person name="Grigoriev I.V."/>
        </authorList>
    </citation>
    <scope>NUCLEOTIDE SEQUENCE [LARGE SCALE GENOMIC DNA]</scope>
    <source>
        <strain evidence="4 5">ATCC 22073</strain>
    </source>
</reference>
<proteinExistence type="predicted"/>
<dbReference type="InterPro" id="IPR010286">
    <property type="entry name" value="METTL16/RlmF"/>
</dbReference>
<feature type="compositionally biased region" description="Basic and acidic residues" evidence="3">
    <location>
        <begin position="20"/>
        <end position="29"/>
    </location>
</feature>
<sequence length="491" mass="54615">MTGNCRAGSKRKTPGDEADSDLRDPRDPRNPGPPLLGGLRSRQPDPGRLGPPDPGVSADDYFRHLYDTEPDFVQLAKQDPDFKAVLQPNGHLDFTNPAATMQLTKTLLQADFGLKIDLPDDRLCPPVPNRHNYILWLKDLMDTTSYEPPGRPLCGLDVGTGASCIYPLLGTRQRPWSFVATDVDDKNLSYAQRNIRLNGLESRIHLVPRNPDDPLIPLDHPSVKQTPIDFVMMNPPFYASPEEMMSSAQQKSRPPMSACTGAPVEMVCSGGELAHVGRLLRESLDLRDKVRWYTTMLGKLSSLEALVEQLREQGVDNYAVTEFVQGRKTRRWALGWSFGPMRPAEHAARGMKAAVWKKLLPPATATDLLELPVDAPVEPVIARIHEAVGGLELISWSWDAGAARGLGRASENVWSRAWRRKRLREPLQQGQGGVQDASPSQHPAECRLGFEIRVVMGKVKTSVDLHWREGHDPLLFESFGGFLSTKLKENK</sequence>
<name>A0ABR4DBY5_9PEZI</name>
<evidence type="ECO:0000256" key="2">
    <source>
        <dbReference type="ARBA" id="ARBA00022679"/>
    </source>
</evidence>
<dbReference type="CDD" id="cd02440">
    <property type="entry name" value="AdoMet_MTases"/>
    <property type="match status" value="1"/>
</dbReference>
<gene>
    <name evidence="4" type="ORF">VTJ83DRAFT_5140</name>
</gene>
<evidence type="ECO:0008006" key="6">
    <source>
        <dbReference type="Google" id="ProtNLM"/>
    </source>
</evidence>
<comment type="caution">
    <text evidence="4">The sequence shown here is derived from an EMBL/GenBank/DDBJ whole genome shotgun (WGS) entry which is preliminary data.</text>
</comment>
<feature type="region of interest" description="Disordered" evidence="3">
    <location>
        <begin position="1"/>
        <end position="59"/>
    </location>
</feature>
<evidence type="ECO:0000256" key="3">
    <source>
        <dbReference type="SAM" id="MobiDB-lite"/>
    </source>
</evidence>
<evidence type="ECO:0000256" key="1">
    <source>
        <dbReference type="ARBA" id="ARBA00022603"/>
    </source>
</evidence>
<evidence type="ECO:0000313" key="4">
    <source>
        <dbReference type="EMBL" id="KAL2267863.1"/>
    </source>
</evidence>
<dbReference type="PANTHER" id="PTHR13393:SF0">
    <property type="entry name" value="RNA N6-ADENOSINE-METHYLTRANSFERASE METTL16"/>
    <property type="match status" value="1"/>
</dbReference>
<dbReference type="Pfam" id="PF05971">
    <property type="entry name" value="Methyltransf_10"/>
    <property type="match status" value="1"/>
</dbReference>
<keyword evidence="2" id="KW-0808">Transferase</keyword>
<feature type="compositionally biased region" description="Low complexity" evidence="3">
    <location>
        <begin position="36"/>
        <end position="48"/>
    </location>
</feature>
<dbReference type="Proteomes" id="UP001600064">
    <property type="component" value="Unassembled WGS sequence"/>
</dbReference>
<organism evidence="4 5">
    <name type="scientific">Remersonia thermophila</name>
    <dbReference type="NCBI Taxonomy" id="72144"/>
    <lineage>
        <taxon>Eukaryota</taxon>
        <taxon>Fungi</taxon>
        <taxon>Dikarya</taxon>
        <taxon>Ascomycota</taxon>
        <taxon>Pezizomycotina</taxon>
        <taxon>Sordariomycetes</taxon>
        <taxon>Sordariomycetidae</taxon>
        <taxon>Sordariales</taxon>
        <taxon>Sordariales incertae sedis</taxon>
        <taxon>Remersonia</taxon>
    </lineage>
</organism>
<keyword evidence="5" id="KW-1185">Reference proteome</keyword>
<protein>
    <recommendedName>
        <fullName evidence="6">U6 small nuclear RNA (adenine-(43)-N(6))-methyltransferase</fullName>
    </recommendedName>
</protein>
<dbReference type="RefSeq" id="XP_070866590.1">
    <property type="nucleotide sequence ID" value="XM_071011708.1"/>
</dbReference>
<dbReference type="InterPro" id="IPR029063">
    <property type="entry name" value="SAM-dependent_MTases_sf"/>
</dbReference>
<evidence type="ECO:0000313" key="5">
    <source>
        <dbReference type="Proteomes" id="UP001600064"/>
    </source>
</evidence>
<keyword evidence="1" id="KW-0489">Methyltransferase</keyword>
<dbReference type="GeneID" id="98126352"/>
<dbReference type="PANTHER" id="PTHR13393">
    <property type="entry name" value="SAM-DEPENDENT METHYLTRANSFERASE"/>
    <property type="match status" value="1"/>
</dbReference>
<accession>A0ABR4DBY5</accession>
<dbReference type="EMBL" id="JAZGUE010000004">
    <property type="protein sequence ID" value="KAL2267863.1"/>
    <property type="molecule type" value="Genomic_DNA"/>
</dbReference>